<evidence type="ECO:0000313" key="3">
    <source>
        <dbReference type="EMBL" id="AMK76876.1"/>
    </source>
</evidence>
<dbReference type="RefSeq" id="WP_036279726.1">
    <property type="nucleotide sequence ID" value="NZ_CP014476.1"/>
</dbReference>
<accession>A0A126T468</accession>
<dbReference type="GO" id="GO:0003824">
    <property type="term" value="F:catalytic activity"/>
    <property type="evidence" value="ECO:0007669"/>
    <property type="project" value="InterPro"/>
</dbReference>
<protein>
    <submittedName>
        <fullName evidence="3">Amidase</fullName>
    </submittedName>
</protein>
<dbReference type="InterPro" id="IPR000120">
    <property type="entry name" value="Amidase"/>
</dbReference>
<proteinExistence type="inferred from homology"/>
<dbReference type="InterPro" id="IPR036928">
    <property type="entry name" value="AS_sf"/>
</dbReference>
<dbReference type="PANTHER" id="PTHR11895">
    <property type="entry name" value="TRANSAMIDASE"/>
    <property type="match status" value="1"/>
</dbReference>
<dbReference type="InterPro" id="IPR023631">
    <property type="entry name" value="Amidase_dom"/>
</dbReference>
<dbReference type="EMBL" id="CP014476">
    <property type="protein sequence ID" value="AMK76876.1"/>
    <property type="molecule type" value="Genomic_DNA"/>
</dbReference>
<dbReference type="Pfam" id="PF01425">
    <property type="entry name" value="Amidase"/>
    <property type="match status" value="1"/>
</dbReference>
<dbReference type="NCBIfam" id="NF004815">
    <property type="entry name" value="PRK06169.1"/>
    <property type="match status" value="1"/>
</dbReference>
<dbReference type="OrthoDB" id="8872210at2"/>
<reference evidence="3 4" key="1">
    <citation type="journal article" date="2015" name="Environ. Microbiol.">
        <title>Methane oxidation coupled to nitrate reduction under hypoxia by the Gammaproteobacterium Methylomonas denitrificans, sp. nov. type strain FJG1.</title>
        <authorList>
            <person name="Kits K.D."/>
            <person name="Klotz M.G."/>
            <person name="Stein L.Y."/>
        </authorList>
    </citation>
    <scope>NUCLEOTIDE SEQUENCE [LARGE SCALE GENOMIC DNA]</scope>
    <source>
        <strain evidence="3 4">FJG1</strain>
    </source>
</reference>
<organism evidence="3 4">
    <name type="scientific">Methylomonas denitrificans</name>
    <dbReference type="NCBI Taxonomy" id="1538553"/>
    <lineage>
        <taxon>Bacteria</taxon>
        <taxon>Pseudomonadati</taxon>
        <taxon>Pseudomonadota</taxon>
        <taxon>Gammaproteobacteria</taxon>
        <taxon>Methylococcales</taxon>
        <taxon>Methylococcaceae</taxon>
        <taxon>Methylomonas</taxon>
    </lineage>
</organism>
<dbReference type="Gene3D" id="3.90.1300.10">
    <property type="entry name" value="Amidase signature (AS) domain"/>
    <property type="match status" value="1"/>
</dbReference>
<dbReference type="KEGG" id="mdn:JT25_010305"/>
<dbReference type="PANTHER" id="PTHR11895:SF7">
    <property type="entry name" value="GLUTAMYL-TRNA(GLN) AMIDOTRANSFERASE SUBUNIT A, MITOCHONDRIAL"/>
    <property type="match status" value="1"/>
</dbReference>
<feature type="domain" description="Amidase" evidence="2">
    <location>
        <begin position="27"/>
        <end position="435"/>
    </location>
</feature>
<dbReference type="SUPFAM" id="SSF75304">
    <property type="entry name" value="Amidase signature (AS) enzymes"/>
    <property type="match status" value="1"/>
</dbReference>
<dbReference type="STRING" id="1538553.JT25_010305"/>
<evidence type="ECO:0000313" key="4">
    <source>
        <dbReference type="Proteomes" id="UP000030512"/>
    </source>
</evidence>
<dbReference type="Proteomes" id="UP000030512">
    <property type="component" value="Chromosome"/>
</dbReference>
<comment type="similarity">
    <text evidence="1">Belongs to the amidase family.</text>
</comment>
<keyword evidence="4" id="KW-1185">Reference proteome</keyword>
<sequence length="461" mass="48756">MPTDLTQLSANELLNLYKRKAASPVEVSKAVLSHIETLQPYFNVYRAVDPDNALAQAKASEARWHKGKPQGLLDGVPVGFKDLLHVQGFPTRKGSLATTDKPQTEDSPAAARLRESGAILLGKTQTAEFGWKGLTETKLAGVTPNAWDRQHASGGSSGGAAVAAALGLGPLQVGTDGGGSIRQPAAVNGVYGFKPTYGRAAGFPAAHNGTLFHIGPLTRTVTDAALLLNVIAAPDVRDWTSLPSDGRDWTDKLNNGIKGLRIAYSRTLGYLTVDPEIQTLVDKAVSELAKLGAIIENVDPGFENPAPILDALAAERAIRLRRDIGDAGLALLDPAIQASIEKAEKHTLAEVVEAHERRAALGATLRRFHQRYDLLVTPVTSKPVPALGTAPEAPFLSPFNLTQQPAASVPIGFDSHGLPVALHIVGAQFNDALVLRASRACETAHPFATRPFDSAATKTPA</sequence>
<dbReference type="AlphaFoldDB" id="A0A126T468"/>
<evidence type="ECO:0000259" key="2">
    <source>
        <dbReference type="Pfam" id="PF01425"/>
    </source>
</evidence>
<gene>
    <name evidence="3" type="ORF">JT25_010305</name>
</gene>
<evidence type="ECO:0000256" key="1">
    <source>
        <dbReference type="ARBA" id="ARBA00009199"/>
    </source>
</evidence>
<name>A0A126T468_9GAMM</name>